<name>A0AAD6W1Y1_9ROSI</name>
<organism evidence="3 4">
    <name type="scientific">Populus alba x Populus x berolinensis</name>
    <dbReference type="NCBI Taxonomy" id="444605"/>
    <lineage>
        <taxon>Eukaryota</taxon>
        <taxon>Viridiplantae</taxon>
        <taxon>Streptophyta</taxon>
        <taxon>Embryophyta</taxon>
        <taxon>Tracheophyta</taxon>
        <taxon>Spermatophyta</taxon>
        <taxon>Magnoliopsida</taxon>
        <taxon>eudicotyledons</taxon>
        <taxon>Gunneridae</taxon>
        <taxon>Pentapetalae</taxon>
        <taxon>rosids</taxon>
        <taxon>fabids</taxon>
        <taxon>Malpighiales</taxon>
        <taxon>Salicaceae</taxon>
        <taxon>Saliceae</taxon>
        <taxon>Populus</taxon>
    </lineage>
</organism>
<dbReference type="AlphaFoldDB" id="A0AAD6W1Y1"/>
<evidence type="ECO:0000313" key="3">
    <source>
        <dbReference type="EMBL" id="KAJ6995686.1"/>
    </source>
</evidence>
<comment type="caution">
    <text evidence="3">The sequence shown here is derived from an EMBL/GenBank/DDBJ whole genome shotgun (WGS) entry which is preliminary data.</text>
</comment>
<feature type="compositionally biased region" description="Basic and acidic residues" evidence="1">
    <location>
        <begin position="40"/>
        <end position="54"/>
    </location>
</feature>
<feature type="region of interest" description="Disordered" evidence="1">
    <location>
        <begin position="38"/>
        <end position="57"/>
    </location>
</feature>
<dbReference type="InterPro" id="IPR021820">
    <property type="entry name" value="S-locus_recpt_kinase_C"/>
</dbReference>
<reference evidence="3" key="1">
    <citation type="journal article" date="2023" name="Mol. Ecol. Resour.">
        <title>Chromosome-level genome assembly of a triploid poplar Populus alba 'Berolinensis'.</title>
        <authorList>
            <person name="Chen S."/>
            <person name="Yu Y."/>
            <person name="Wang X."/>
            <person name="Wang S."/>
            <person name="Zhang T."/>
            <person name="Zhou Y."/>
            <person name="He R."/>
            <person name="Meng N."/>
            <person name="Wang Y."/>
            <person name="Liu W."/>
            <person name="Liu Z."/>
            <person name="Liu J."/>
            <person name="Guo Q."/>
            <person name="Huang H."/>
            <person name="Sederoff R.R."/>
            <person name="Wang G."/>
            <person name="Qu G."/>
            <person name="Chen S."/>
        </authorList>
    </citation>
    <scope>NUCLEOTIDE SEQUENCE</scope>
    <source>
        <strain evidence="3">SC-2020</strain>
    </source>
</reference>
<feature type="region of interest" description="Disordered" evidence="1">
    <location>
        <begin position="65"/>
        <end position="108"/>
    </location>
</feature>
<accession>A0AAD6W1Y1</accession>
<proteinExistence type="predicted"/>
<dbReference type="Proteomes" id="UP001164929">
    <property type="component" value="Chromosome 5"/>
</dbReference>
<dbReference type="GO" id="GO:0004674">
    <property type="term" value="F:protein serine/threonine kinase activity"/>
    <property type="evidence" value="ECO:0007669"/>
    <property type="project" value="InterPro"/>
</dbReference>
<evidence type="ECO:0000313" key="4">
    <source>
        <dbReference type="Proteomes" id="UP001164929"/>
    </source>
</evidence>
<gene>
    <name evidence="3" type="ORF">NC653_012519</name>
</gene>
<keyword evidence="4" id="KW-1185">Reference proteome</keyword>
<dbReference type="Pfam" id="PF11883">
    <property type="entry name" value="DUF3403"/>
    <property type="match status" value="1"/>
</dbReference>
<evidence type="ECO:0000256" key="1">
    <source>
        <dbReference type="SAM" id="MobiDB-lite"/>
    </source>
</evidence>
<evidence type="ECO:0000259" key="2">
    <source>
        <dbReference type="Pfam" id="PF11883"/>
    </source>
</evidence>
<feature type="compositionally biased region" description="Polar residues" evidence="1">
    <location>
        <begin position="86"/>
        <end position="108"/>
    </location>
</feature>
<protein>
    <recommendedName>
        <fullName evidence="2">S-locus receptor kinase C-terminal domain-containing protein</fullName>
    </recommendedName>
</protein>
<feature type="domain" description="S-locus receptor kinase C-terminal" evidence="2">
    <location>
        <begin position="66"/>
        <end position="108"/>
    </location>
</feature>
<dbReference type="EMBL" id="JAQIZT010000005">
    <property type="protein sequence ID" value="KAJ6995686.1"/>
    <property type="molecule type" value="Genomic_DNA"/>
</dbReference>
<sequence length="108" mass="12110">MSRKSWFRRGQIQREKTNVEHNNFCVIYSSALQSSLDPACPEKEDAEKHPRDRPSMSTVVMMLGSESELPQPKEPGFFTTRDAGKATSSSTQSKVSANDVTMTQLEAR</sequence>